<dbReference type="SUPFAM" id="SSF52540">
    <property type="entry name" value="P-loop containing nucleoside triphosphate hydrolases"/>
    <property type="match status" value="1"/>
</dbReference>
<dbReference type="GO" id="GO:0016887">
    <property type="term" value="F:ATP hydrolysis activity"/>
    <property type="evidence" value="ECO:0007669"/>
    <property type="project" value="InterPro"/>
</dbReference>
<keyword evidence="2" id="KW-0547">Nucleotide-binding</keyword>
<dbReference type="AlphaFoldDB" id="A0A9D1FZB5"/>
<evidence type="ECO:0000313" key="5">
    <source>
        <dbReference type="EMBL" id="HIS92229.1"/>
    </source>
</evidence>
<dbReference type="Gene3D" id="3.40.50.300">
    <property type="entry name" value="P-loop containing nucleotide triphosphate hydrolases"/>
    <property type="match status" value="1"/>
</dbReference>
<dbReference type="InterPro" id="IPR051782">
    <property type="entry name" value="ABC_Transporter_VariousFunc"/>
</dbReference>
<reference evidence="5" key="1">
    <citation type="submission" date="2020-10" db="EMBL/GenBank/DDBJ databases">
        <authorList>
            <person name="Gilroy R."/>
        </authorList>
    </citation>
    <scope>NUCLEOTIDE SEQUENCE</scope>
    <source>
        <strain evidence="5">13766</strain>
    </source>
</reference>
<dbReference type="SMART" id="SM00382">
    <property type="entry name" value="AAA"/>
    <property type="match status" value="1"/>
</dbReference>
<comment type="caution">
    <text evidence="5">The sequence shown here is derived from an EMBL/GenBank/DDBJ whole genome shotgun (WGS) entry which is preliminary data.</text>
</comment>
<dbReference type="Proteomes" id="UP000824140">
    <property type="component" value="Unassembled WGS sequence"/>
</dbReference>
<dbReference type="EMBL" id="DVJN01000089">
    <property type="protein sequence ID" value="HIS92229.1"/>
    <property type="molecule type" value="Genomic_DNA"/>
</dbReference>
<proteinExistence type="predicted"/>
<dbReference type="InterPro" id="IPR003593">
    <property type="entry name" value="AAA+_ATPase"/>
</dbReference>
<dbReference type="GO" id="GO:0005524">
    <property type="term" value="F:ATP binding"/>
    <property type="evidence" value="ECO:0007669"/>
    <property type="project" value="UniProtKB-KW"/>
</dbReference>
<dbReference type="Pfam" id="PF00005">
    <property type="entry name" value="ABC_tran"/>
    <property type="match status" value="1"/>
</dbReference>
<evidence type="ECO:0000313" key="6">
    <source>
        <dbReference type="Proteomes" id="UP000824140"/>
    </source>
</evidence>
<dbReference type="PANTHER" id="PTHR42939">
    <property type="entry name" value="ABC TRANSPORTER ATP-BINDING PROTEIN ALBC-RELATED"/>
    <property type="match status" value="1"/>
</dbReference>
<sequence>METALELKGLCHRYGKFQSLDNLNLSLEPGKIYGLLGRNGAGKTTLLNVISGLLFPSQGQALVFGRACYEHPPVQKRLCVVREKAAYPRDLRVREALRLGRMLYPNWDEDYAQSLLETFELNPRKKARQLSRGMVSSLGLVIGLASRADLTIFDEPSLGLDAVARERFYDEVIHDFENHPRTVIISTHLIDEVSRLFEEVVMVDGGRILLKARTDELLSRAVTLTGAKDAVERAIAGHSVLHRDELGGMTIASIVRQPGDDYGDLQVDPVPLQKLFVYLTEGGRL</sequence>
<organism evidence="5 6">
    <name type="scientific">Candidatus Alectryocaccomicrobium excrementavium</name>
    <dbReference type="NCBI Taxonomy" id="2840668"/>
    <lineage>
        <taxon>Bacteria</taxon>
        <taxon>Bacillati</taxon>
        <taxon>Bacillota</taxon>
        <taxon>Clostridia</taxon>
        <taxon>Candidatus Alectryocaccomicrobium</taxon>
    </lineage>
</organism>
<evidence type="ECO:0000256" key="3">
    <source>
        <dbReference type="ARBA" id="ARBA00022840"/>
    </source>
</evidence>
<accession>A0A9D1FZB5</accession>
<feature type="domain" description="ABC transporter" evidence="4">
    <location>
        <begin position="5"/>
        <end position="230"/>
    </location>
</feature>
<evidence type="ECO:0000256" key="2">
    <source>
        <dbReference type="ARBA" id="ARBA00022741"/>
    </source>
</evidence>
<gene>
    <name evidence="5" type="ORF">IAA84_04345</name>
</gene>
<dbReference type="CDD" id="cd03230">
    <property type="entry name" value="ABC_DR_subfamily_A"/>
    <property type="match status" value="1"/>
</dbReference>
<keyword evidence="1" id="KW-0813">Transport</keyword>
<dbReference type="PROSITE" id="PS50893">
    <property type="entry name" value="ABC_TRANSPORTER_2"/>
    <property type="match status" value="1"/>
</dbReference>
<name>A0A9D1FZB5_9FIRM</name>
<keyword evidence="3 5" id="KW-0067">ATP-binding</keyword>
<protein>
    <submittedName>
        <fullName evidence="5">ABC transporter ATP-binding protein</fullName>
    </submittedName>
</protein>
<evidence type="ECO:0000256" key="1">
    <source>
        <dbReference type="ARBA" id="ARBA00022448"/>
    </source>
</evidence>
<dbReference type="InterPro" id="IPR003439">
    <property type="entry name" value="ABC_transporter-like_ATP-bd"/>
</dbReference>
<dbReference type="InterPro" id="IPR027417">
    <property type="entry name" value="P-loop_NTPase"/>
</dbReference>
<dbReference type="PANTHER" id="PTHR42939:SF1">
    <property type="entry name" value="ABC TRANSPORTER ATP-BINDING PROTEIN ALBC-RELATED"/>
    <property type="match status" value="1"/>
</dbReference>
<evidence type="ECO:0000259" key="4">
    <source>
        <dbReference type="PROSITE" id="PS50893"/>
    </source>
</evidence>
<reference evidence="5" key="2">
    <citation type="journal article" date="2021" name="PeerJ">
        <title>Extensive microbial diversity within the chicken gut microbiome revealed by metagenomics and culture.</title>
        <authorList>
            <person name="Gilroy R."/>
            <person name="Ravi A."/>
            <person name="Getino M."/>
            <person name="Pursley I."/>
            <person name="Horton D.L."/>
            <person name="Alikhan N.F."/>
            <person name="Baker D."/>
            <person name="Gharbi K."/>
            <person name="Hall N."/>
            <person name="Watson M."/>
            <person name="Adriaenssens E.M."/>
            <person name="Foster-Nyarko E."/>
            <person name="Jarju S."/>
            <person name="Secka A."/>
            <person name="Antonio M."/>
            <person name="Oren A."/>
            <person name="Chaudhuri R.R."/>
            <person name="La Ragione R."/>
            <person name="Hildebrand F."/>
            <person name="Pallen M.J."/>
        </authorList>
    </citation>
    <scope>NUCLEOTIDE SEQUENCE</scope>
    <source>
        <strain evidence="5">13766</strain>
    </source>
</reference>